<keyword evidence="19" id="KW-0865">Zymogen</keyword>
<evidence type="ECO:0000259" key="31">
    <source>
        <dbReference type="Pfam" id="PF23001"/>
    </source>
</evidence>
<evidence type="ECO:0000256" key="25">
    <source>
        <dbReference type="ARBA" id="ARBA00067283"/>
    </source>
</evidence>
<dbReference type="STRING" id="282301.A0A267GGW6"/>
<feature type="chain" id="PRO_5013057456" description="Membrane-bound transcription factor site-1 protease" evidence="29">
    <location>
        <begin position="34"/>
        <end position="1063"/>
    </location>
</feature>
<proteinExistence type="inferred from homology"/>
<keyword evidence="8 28" id="KW-0812">Transmembrane</keyword>
<comment type="similarity">
    <text evidence="4 27">Belongs to the peptidase S8 family.</text>
</comment>
<keyword evidence="14" id="KW-0106">Calcium</keyword>
<accession>A0A267GGW6</accession>
<comment type="cofactor">
    <cofactor evidence="1">
        <name>Ca(2+)</name>
        <dbReference type="ChEBI" id="CHEBI:29108"/>
    </cofactor>
</comment>
<feature type="signal peptide" evidence="29">
    <location>
        <begin position="1"/>
        <end position="33"/>
    </location>
</feature>
<dbReference type="GO" id="GO:0006508">
    <property type="term" value="P:proteolysis"/>
    <property type="evidence" value="ECO:0007669"/>
    <property type="project" value="UniProtKB-KW"/>
</dbReference>
<evidence type="ECO:0000256" key="10">
    <source>
        <dbReference type="ARBA" id="ARBA00022801"/>
    </source>
</evidence>
<feature type="domain" description="MBTPS1 fourth" evidence="32">
    <location>
        <begin position="604"/>
        <end position="866"/>
    </location>
</feature>
<dbReference type="Proteomes" id="UP000215902">
    <property type="component" value="Unassembled WGS sequence"/>
</dbReference>
<evidence type="ECO:0000256" key="1">
    <source>
        <dbReference type="ARBA" id="ARBA00001913"/>
    </source>
</evidence>
<evidence type="ECO:0000259" key="33">
    <source>
        <dbReference type="Pfam" id="PF23094"/>
    </source>
</evidence>
<keyword evidence="11" id="KW-0068">Autocatalytic cleavage</keyword>
<dbReference type="InterPro" id="IPR057032">
    <property type="entry name" value="MBTPS1_4th"/>
</dbReference>
<dbReference type="Pfam" id="PF00082">
    <property type="entry name" value="Peptidase_S8"/>
    <property type="match status" value="1"/>
</dbReference>
<evidence type="ECO:0000256" key="27">
    <source>
        <dbReference type="PROSITE-ProRule" id="PRU01240"/>
    </source>
</evidence>
<sequence>FPARSPLETRRLGGMRLTLCSLLCVAMATGIYACGGNQTDSELRYEFSTETVPREYIVRYAGYHGNEARACLLSGALAGLPCAWRAVRRDNPAAQHPSDFDLLRLAFNCTPALTAEATRRLLASDAVRSVTPQRRVTRTLHGFGLADEDVELPRWHSRRSFSHAPIVSGGLGAGVRPAPTQITSALQADVLWSVGFSGRGVRVSVFDTGLAAGHGHFKRGRVKERSNWTNEKTLDDGLGHGTFVAGVIASYRDCLGFAPDADLYIFRVFTNAQVSYTSWFLDAFNYAMLRRIHVINLSIGGPDFLDRPFVDKVWELTSNGVVLVSAIGNDGPLYGTLNNPADQMDVVGVGGIDFDDRVARFSSRGMTTWELPDGYGRLKPDIVTYGAGVRGSGLRETCRALSGTSVASPVVAGAVALLYSAVLHRGPVINPASIKQALLASARRLPDANMFEQGHGKLDLLRAYQLLRAYKPQASLSPSYIDFTDCPYMWPYCSQPMYFTGLPVVVNVTILNGMSVAGRIRGEPLWIDGQNGRLLTVSATHSELLWPWSGWLALQLGVAEAGADFDGVAEGWLNFTVETVGAGVGEETSTELSLPVRVRIAPRPPRSRRLLWDQFHSLRYPSGYFPRDNLRVKLDPLDWHGDHPHTNFRDLYGRLRSAGYFVEVAGRPLTCYNASNYGALLLVDTEEEFFPEEVAKLGRDVAAGLSVLVLADWYNTSVMRRVRFFDENTRQWWVPDTGGANVPALNDLLGQFGVALGDRVLDGEFRLGDRLVAFSSGCDIAKFPEDGRVLTAALADEGHQLMQAGGAKSRLEVRAPVLGFAHAGSQPVRPGTGRIAVLGDSNCADSAHQLADCYWLVAAMLHFATAARLPAFADGFQTWKSAGVPSSPLPMRMEGSRLRLHSRVLLPSAPDQIDAASPRRRHRPLPACPTPSPCRRVAAEAAEDLKRPAFRAASLALLPEDRVPLPPDRLSAESLESATRNRQQTAAAPIDRAFRLFALSCTLLAAAGLLAFAASRCRRRLSRRARPGLAPGALVRSASAGIDQPLLFSGAARAGLQKGSGIF</sequence>
<evidence type="ECO:0000256" key="12">
    <source>
        <dbReference type="ARBA" id="ARBA00022824"/>
    </source>
</evidence>
<protein>
    <recommendedName>
        <fullName evidence="25">Membrane-bound transcription factor site-1 protease</fullName>
        <ecNumber evidence="24">3.4.21.112</ecNumber>
    </recommendedName>
    <alternativeName>
        <fullName evidence="26">Endopeptidase S1P</fullName>
    </alternativeName>
</protein>
<comment type="caution">
    <text evidence="34">The sequence shown here is derived from an EMBL/GenBank/DDBJ whole genome shotgun (WGS) entry which is preliminary data.</text>
</comment>
<evidence type="ECO:0000256" key="3">
    <source>
        <dbReference type="ARBA" id="ARBA00004194"/>
    </source>
</evidence>
<dbReference type="Pfam" id="PF23094">
    <property type="entry name" value="MBTPS1_3rd"/>
    <property type="match status" value="1"/>
</dbReference>
<evidence type="ECO:0000256" key="13">
    <source>
        <dbReference type="ARBA" id="ARBA00022825"/>
    </source>
</evidence>
<dbReference type="PANTHER" id="PTHR43806:SF7">
    <property type="entry name" value="MEMBRANE-BOUND TRANSCRIPTION FACTOR SITE-1 PROTEASE"/>
    <property type="match status" value="1"/>
</dbReference>
<evidence type="ECO:0000256" key="23">
    <source>
        <dbReference type="ARBA" id="ARBA00050826"/>
    </source>
</evidence>
<comment type="catalytic activity">
    <reaction evidence="23">
        <text>Processes precursors containing basic and hydrophobic/aliphatic residues at P4 and P2, respectively, with a relatively relaxed acceptance of amino acids at P1 and P3.</text>
        <dbReference type="EC" id="3.4.21.112"/>
    </reaction>
</comment>
<evidence type="ECO:0000256" key="19">
    <source>
        <dbReference type="ARBA" id="ARBA00023145"/>
    </source>
</evidence>
<dbReference type="InterPro" id="IPR057060">
    <property type="entry name" value="MBTPS1_3rd"/>
</dbReference>
<dbReference type="PROSITE" id="PS00138">
    <property type="entry name" value="SUBTILASE_SER"/>
    <property type="match status" value="1"/>
</dbReference>
<evidence type="ECO:0000256" key="24">
    <source>
        <dbReference type="ARBA" id="ARBA00066596"/>
    </source>
</evidence>
<keyword evidence="15 28" id="KW-1133">Transmembrane helix</keyword>
<dbReference type="InterPro" id="IPR055143">
    <property type="entry name" value="MBTP1_N"/>
</dbReference>
<evidence type="ECO:0000256" key="21">
    <source>
        <dbReference type="ARBA" id="ARBA00023180"/>
    </source>
</evidence>
<comment type="subcellular location">
    <subcellularLocation>
        <location evidence="2">Endoplasmic reticulum membrane</location>
        <topology evidence="2">Single-pass type I membrane protein</topology>
    </subcellularLocation>
    <subcellularLocation>
        <location evidence="3">Golgi apparatus membrane</location>
        <topology evidence="3">Single-pass membrane protein</topology>
    </subcellularLocation>
</comment>
<keyword evidence="20" id="KW-1207">Sterol metabolism</keyword>
<keyword evidence="10 27" id="KW-0378">Hydrolase</keyword>
<keyword evidence="13 27" id="KW-0720">Serine protease</keyword>
<evidence type="ECO:0000256" key="20">
    <source>
        <dbReference type="ARBA" id="ARBA00023166"/>
    </source>
</evidence>
<evidence type="ECO:0000256" key="15">
    <source>
        <dbReference type="ARBA" id="ARBA00022989"/>
    </source>
</evidence>
<evidence type="ECO:0000256" key="11">
    <source>
        <dbReference type="ARBA" id="ARBA00022813"/>
    </source>
</evidence>
<keyword evidence="9 29" id="KW-0732">Signal</keyword>
<keyword evidence="17" id="KW-0443">Lipid metabolism</keyword>
<evidence type="ECO:0000256" key="17">
    <source>
        <dbReference type="ARBA" id="ARBA00023098"/>
    </source>
</evidence>
<evidence type="ECO:0000256" key="6">
    <source>
        <dbReference type="ARBA" id="ARBA00022553"/>
    </source>
</evidence>
<evidence type="ECO:0000259" key="30">
    <source>
        <dbReference type="Pfam" id="PF00082"/>
    </source>
</evidence>
<feature type="active site" description="Charge relay system" evidence="27">
    <location>
        <position position="207"/>
    </location>
</feature>
<dbReference type="PROSITE" id="PS51892">
    <property type="entry name" value="SUBTILASE"/>
    <property type="match status" value="1"/>
</dbReference>
<dbReference type="InterPro" id="IPR000209">
    <property type="entry name" value="Peptidase_S8/S53_dom"/>
</dbReference>
<dbReference type="PANTHER" id="PTHR43806">
    <property type="entry name" value="PEPTIDASE S8"/>
    <property type="match status" value="1"/>
</dbReference>
<feature type="transmembrane region" description="Helical" evidence="28">
    <location>
        <begin position="993"/>
        <end position="1014"/>
    </location>
</feature>
<evidence type="ECO:0000256" key="5">
    <source>
        <dbReference type="ARBA" id="ARBA00022548"/>
    </source>
</evidence>
<dbReference type="FunFam" id="3.40.50.200:FF:000008">
    <property type="entry name" value="Membrane-bound transcription factor site-1 protease preproprotein"/>
    <property type="match status" value="1"/>
</dbReference>
<gene>
    <name evidence="34" type="ORF">BOX15_Mlig014983g10</name>
</gene>
<dbReference type="AlphaFoldDB" id="A0A267GGW6"/>
<evidence type="ECO:0000259" key="32">
    <source>
        <dbReference type="Pfam" id="PF23090"/>
    </source>
</evidence>
<dbReference type="Pfam" id="PF23090">
    <property type="entry name" value="MBTPS1_4th"/>
    <property type="match status" value="1"/>
</dbReference>
<dbReference type="OrthoDB" id="1740355at2759"/>
<evidence type="ECO:0000256" key="16">
    <source>
        <dbReference type="ARBA" id="ARBA00023034"/>
    </source>
</evidence>
<organism evidence="34 35">
    <name type="scientific">Macrostomum lignano</name>
    <dbReference type="NCBI Taxonomy" id="282301"/>
    <lineage>
        <taxon>Eukaryota</taxon>
        <taxon>Metazoa</taxon>
        <taxon>Spiralia</taxon>
        <taxon>Lophotrochozoa</taxon>
        <taxon>Platyhelminthes</taxon>
        <taxon>Rhabditophora</taxon>
        <taxon>Macrostomorpha</taxon>
        <taxon>Macrostomida</taxon>
        <taxon>Macrostomidae</taxon>
        <taxon>Macrostomum</taxon>
    </lineage>
</organism>
<evidence type="ECO:0000256" key="8">
    <source>
        <dbReference type="ARBA" id="ARBA00022692"/>
    </source>
</evidence>
<dbReference type="PRINTS" id="PR00723">
    <property type="entry name" value="SUBTILISIN"/>
</dbReference>
<feature type="active site" description="Charge relay system" evidence="27">
    <location>
        <position position="405"/>
    </location>
</feature>
<evidence type="ECO:0000256" key="22">
    <source>
        <dbReference type="ARBA" id="ARBA00023221"/>
    </source>
</evidence>
<evidence type="ECO:0000256" key="4">
    <source>
        <dbReference type="ARBA" id="ARBA00011073"/>
    </source>
</evidence>
<evidence type="ECO:0000256" key="29">
    <source>
        <dbReference type="SAM" id="SignalP"/>
    </source>
</evidence>
<dbReference type="EC" id="3.4.21.112" evidence="24"/>
<keyword evidence="6" id="KW-0597">Phosphoprotein</keyword>
<evidence type="ECO:0000256" key="28">
    <source>
        <dbReference type="SAM" id="Phobius"/>
    </source>
</evidence>
<reference evidence="34 35" key="1">
    <citation type="submission" date="2017-06" db="EMBL/GenBank/DDBJ databases">
        <title>A platform for efficient transgenesis in Macrostomum lignano, a flatworm model organism for stem cell research.</title>
        <authorList>
            <person name="Berezikov E."/>
        </authorList>
    </citation>
    <scope>NUCLEOTIDE SEQUENCE [LARGE SCALE GENOMIC DNA]</scope>
    <source>
        <strain evidence="34">DV1</strain>
        <tissue evidence="34">Whole organism</tissue>
    </source>
</reference>
<dbReference type="InterPro" id="IPR050131">
    <property type="entry name" value="Peptidase_S8_subtilisin-like"/>
</dbReference>
<evidence type="ECO:0000313" key="34">
    <source>
        <dbReference type="EMBL" id="PAA85305.1"/>
    </source>
</evidence>
<keyword evidence="16" id="KW-0333">Golgi apparatus</keyword>
<feature type="non-terminal residue" evidence="34">
    <location>
        <position position="1"/>
    </location>
</feature>
<keyword evidence="35" id="KW-1185">Reference proteome</keyword>
<evidence type="ECO:0000256" key="2">
    <source>
        <dbReference type="ARBA" id="ARBA00004115"/>
    </source>
</evidence>
<dbReference type="InterPro" id="IPR015500">
    <property type="entry name" value="Peptidase_S8_subtilisin-rel"/>
</dbReference>
<dbReference type="Gene3D" id="3.40.50.200">
    <property type="entry name" value="Peptidase S8/S53 domain"/>
    <property type="match status" value="1"/>
</dbReference>
<dbReference type="Pfam" id="PF23001">
    <property type="entry name" value="MBTP1_N"/>
    <property type="match status" value="1"/>
</dbReference>
<dbReference type="InterPro" id="IPR022398">
    <property type="entry name" value="Peptidase_S8_His-AS"/>
</dbReference>
<dbReference type="GO" id="GO:0008203">
    <property type="term" value="P:cholesterol metabolic process"/>
    <property type="evidence" value="ECO:0007669"/>
    <property type="project" value="UniProtKB-KW"/>
</dbReference>
<keyword evidence="22" id="KW-0753">Steroid metabolism</keyword>
<feature type="domain" description="Membrane-bound transcription factor site-1 protease-like N-terminal" evidence="31">
    <location>
        <begin position="52"/>
        <end position="134"/>
    </location>
</feature>
<feature type="domain" description="MBTPS1 third" evidence="33">
    <location>
        <begin position="477"/>
        <end position="602"/>
    </location>
</feature>
<keyword evidence="21" id="KW-0325">Glycoprotein</keyword>
<dbReference type="SUPFAM" id="SSF52743">
    <property type="entry name" value="Subtilisin-like"/>
    <property type="match status" value="1"/>
</dbReference>
<feature type="domain" description="Peptidase S8/S53" evidence="30">
    <location>
        <begin position="198"/>
        <end position="456"/>
    </location>
</feature>
<dbReference type="PROSITE" id="PS00137">
    <property type="entry name" value="SUBTILASE_HIS"/>
    <property type="match status" value="1"/>
</dbReference>
<evidence type="ECO:0000256" key="26">
    <source>
        <dbReference type="ARBA" id="ARBA00081324"/>
    </source>
</evidence>
<keyword evidence="12" id="KW-0256">Endoplasmic reticulum</keyword>
<evidence type="ECO:0000256" key="18">
    <source>
        <dbReference type="ARBA" id="ARBA00023136"/>
    </source>
</evidence>
<feature type="active site" description="Charge relay system" evidence="27">
    <location>
        <position position="240"/>
    </location>
</feature>
<evidence type="ECO:0000256" key="9">
    <source>
        <dbReference type="ARBA" id="ARBA00022729"/>
    </source>
</evidence>
<dbReference type="InterPro" id="IPR036852">
    <property type="entry name" value="Peptidase_S8/S53_dom_sf"/>
</dbReference>
<evidence type="ECO:0000256" key="7">
    <source>
        <dbReference type="ARBA" id="ARBA00022670"/>
    </source>
</evidence>
<evidence type="ECO:0000313" key="35">
    <source>
        <dbReference type="Proteomes" id="UP000215902"/>
    </source>
</evidence>
<dbReference type="GO" id="GO:0004252">
    <property type="term" value="F:serine-type endopeptidase activity"/>
    <property type="evidence" value="ECO:0007669"/>
    <property type="project" value="UniProtKB-UniRule"/>
</dbReference>
<dbReference type="GO" id="GO:0000139">
    <property type="term" value="C:Golgi membrane"/>
    <property type="evidence" value="ECO:0007669"/>
    <property type="project" value="UniProtKB-SubCell"/>
</dbReference>
<evidence type="ECO:0000256" key="14">
    <source>
        <dbReference type="ARBA" id="ARBA00022837"/>
    </source>
</evidence>
<keyword evidence="5" id="KW-0153">Cholesterol metabolism</keyword>
<dbReference type="InterPro" id="IPR023828">
    <property type="entry name" value="Peptidase_S8_Ser-AS"/>
</dbReference>
<name>A0A267GGW6_9PLAT</name>
<dbReference type="GO" id="GO:0005789">
    <property type="term" value="C:endoplasmic reticulum membrane"/>
    <property type="evidence" value="ECO:0007669"/>
    <property type="project" value="UniProtKB-SubCell"/>
</dbReference>
<dbReference type="EMBL" id="NIVC01000337">
    <property type="protein sequence ID" value="PAA85305.1"/>
    <property type="molecule type" value="Genomic_DNA"/>
</dbReference>
<keyword evidence="18 28" id="KW-0472">Membrane</keyword>
<keyword evidence="7 27" id="KW-0645">Protease</keyword>